<dbReference type="PROSITE" id="PS00134">
    <property type="entry name" value="TRYPSIN_HIS"/>
    <property type="match status" value="1"/>
</dbReference>
<name>A0A8S1JAD4_9CHLO</name>
<gene>
    <name evidence="5" type="ORF">OSTQU699_LOCUS7702</name>
</gene>
<organism evidence="5 6">
    <name type="scientific">Ostreobium quekettii</name>
    <dbReference type="NCBI Taxonomy" id="121088"/>
    <lineage>
        <taxon>Eukaryota</taxon>
        <taxon>Viridiplantae</taxon>
        <taxon>Chlorophyta</taxon>
        <taxon>core chlorophytes</taxon>
        <taxon>Ulvophyceae</taxon>
        <taxon>TCBD clade</taxon>
        <taxon>Bryopsidales</taxon>
        <taxon>Ostreobineae</taxon>
        <taxon>Ostreobiaceae</taxon>
        <taxon>Ostreobium</taxon>
    </lineage>
</organism>
<dbReference type="EMBL" id="CAJHUC010001796">
    <property type="protein sequence ID" value="CAD7702345.1"/>
    <property type="molecule type" value="Genomic_DNA"/>
</dbReference>
<dbReference type="PANTHER" id="PTHR24276">
    <property type="entry name" value="POLYSERASE-RELATED"/>
    <property type="match status" value="1"/>
</dbReference>
<dbReference type="Gene3D" id="2.40.10.10">
    <property type="entry name" value="Trypsin-like serine proteases"/>
    <property type="match status" value="2"/>
</dbReference>
<accession>A0A8S1JAD4</accession>
<keyword evidence="6" id="KW-1185">Reference proteome</keyword>
<evidence type="ECO:0000256" key="1">
    <source>
        <dbReference type="ARBA" id="ARBA00007664"/>
    </source>
</evidence>
<proteinExistence type="inferred from homology"/>
<evidence type="ECO:0000256" key="2">
    <source>
        <dbReference type="ARBA" id="ARBA00023157"/>
    </source>
</evidence>
<dbReference type="Proteomes" id="UP000708148">
    <property type="component" value="Unassembled WGS sequence"/>
</dbReference>
<dbReference type="InterPro" id="IPR018114">
    <property type="entry name" value="TRYPSIN_HIS"/>
</dbReference>
<dbReference type="GO" id="GO:0004252">
    <property type="term" value="F:serine-type endopeptidase activity"/>
    <property type="evidence" value="ECO:0007669"/>
    <property type="project" value="InterPro"/>
</dbReference>
<dbReference type="InterPro" id="IPR043504">
    <property type="entry name" value="Peptidase_S1_PA_chymotrypsin"/>
</dbReference>
<keyword evidence="3" id="KW-0645">Protease</keyword>
<dbReference type="Pfam" id="PF00089">
    <property type="entry name" value="Trypsin"/>
    <property type="match status" value="1"/>
</dbReference>
<evidence type="ECO:0000313" key="6">
    <source>
        <dbReference type="Proteomes" id="UP000708148"/>
    </source>
</evidence>
<dbReference type="PROSITE" id="PS50240">
    <property type="entry name" value="TRYPSIN_DOM"/>
    <property type="match status" value="1"/>
</dbReference>
<keyword evidence="3" id="KW-0378">Hydrolase</keyword>
<dbReference type="InterPro" id="IPR001314">
    <property type="entry name" value="Peptidase_S1A"/>
</dbReference>
<protein>
    <recommendedName>
        <fullName evidence="4">Peptidase S1 domain-containing protein</fullName>
    </recommendedName>
</protein>
<keyword evidence="2" id="KW-1015">Disulfide bond</keyword>
<dbReference type="PANTHER" id="PTHR24276:SF98">
    <property type="entry name" value="FI18310P1-RELATED"/>
    <property type="match status" value="1"/>
</dbReference>
<feature type="non-terminal residue" evidence="5">
    <location>
        <position position="239"/>
    </location>
</feature>
<dbReference type="SMART" id="SM00020">
    <property type="entry name" value="Tryp_SPc"/>
    <property type="match status" value="1"/>
</dbReference>
<sequence length="239" mass="25995">GEVAPCGRYPFMVTIQDRQNVHLCGGVLIDPEWILTAAHCVDSWGIPKLVIGACLFLDKDMIREVYIQPADRGIKIHPNWTGDVADGNDLALIKLPESSEMQHVQILNMSDSLHPGTLLVAVGWGDQGRETSPYSHFQQADDMVFLEQNLCRQMWAPDVFISDTVICTVGDQSVCIGDSGGPLLLADAPDGNVAAGVPNKDSLVGIISFGNGSKCEMGKSVVYSRVSSFHDWIKSIIQQ</sequence>
<feature type="domain" description="Peptidase S1" evidence="4">
    <location>
        <begin position="1"/>
        <end position="238"/>
    </location>
</feature>
<evidence type="ECO:0000259" key="4">
    <source>
        <dbReference type="PROSITE" id="PS50240"/>
    </source>
</evidence>
<dbReference type="InterPro" id="IPR033116">
    <property type="entry name" value="TRYPSIN_SER"/>
</dbReference>
<dbReference type="GO" id="GO:0006508">
    <property type="term" value="P:proteolysis"/>
    <property type="evidence" value="ECO:0007669"/>
    <property type="project" value="UniProtKB-KW"/>
</dbReference>
<dbReference type="InterPro" id="IPR050430">
    <property type="entry name" value="Peptidase_S1"/>
</dbReference>
<evidence type="ECO:0000313" key="5">
    <source>
        <dbReference type="EMBL" id="CAD7702345.1"/>
    </source>
</evidence>
<reference evidence="5" key="1">
    <citation type="submission" date="2020-12" db="EMBL/GenBank/DDBJ databases">
        <authorList>
            <person name="Iha C."/>
        </authorList>
    </citation>
    <scope>NUCLEOTIDE SEQUENCE</scope>
</reference>
<keyword evidence="3" id="KW-0720">Serine protease</keyword>
<comment type="caution">
    <text evidence="5">The sequence shown here is derived from an EMBL/GenBank/DDBJ whole genome shotgun (WGS) entry which is preliminary data.</text>
</comment>
<dbReference type="OrthoDB" id="10059102at2759"/>
<comment type="similarity">
    <text evidence="1">Belongs to the peptidase S1 family.</text>
</comment>
<dbReference type="CDD" id="cd00190">
    <property type="entry name" value="Tryp_SPc"/>
    <property type="match status" value="1"/>
</dbReference>
<feature type="non-terminal residue" evidence="5">
    <location>
        <position position="1"/>
    </location>
</feature>
<dbReference type="InterPro" id="IPR001254">
    <property type="entry name" value="Trypsin_dom"/>
</dbReference>
<dbReference type="InterPro" id="IPR009003">
    <property type="entry name" value="Peptidase_S1_PA"/>
</dbReference>
<dbReference type="PRINTS" id="PR00722">
    <property type="entry name" value="CHYMOTRYPSIN"/>
</dbReference>
<evidence type="ECO:0000256" key="3">
    <source>
        <dbReference type="RuleBase" id="RU363034"/>
    </source>
</evidence>
<dbReference type="AlphaFoldDB" id="A0A8S1JAD4"/>
<dbReference type="PROSITE" id="PS00135">
    <property type="entry name" value="TRYPSIN_SER"/>
    <property type="match status" value="1"/>
</dbReference>
<dbReference type="SUPFAM" id="SSF50494">
    <property type="entry name" value="Trypsin-like serine proteases"/>
    <property type="match status" value="1"/>
</dbReference>